<keyword evidence="10" id="KW-1185">Reference proteome</keyword>
<evidence type="ECO:0000313" key="9">
    <source>
        <dbReference type="EMBL" id="RST97878.1"/>
    </source>
</evidence>
<keyword evidence="6" id="KW-0418">Kinase</keyword>
<dbReference type="InterPro" id="IPR036095">
    <property type="entry name" value="PTS_EIIB-like_sf"/>
</dbReference>
<dbReference type="Proteomes" id="UP000287239">
    <property type="component" value="Unassembled WGS sequence"/>
</dbReference>
<evidence type="ECO:0000256" key="4">
    <source>
        <dbReference type="ARBA" id="ARBA00022679"/>
    </source>
</evidence>
<accession>A0A429ZVX3</accession>
<dbReference type="Gene3D" id="3.40.50.2300">
    <property type="match status" value="1"/>
</dbReference>
<keyword evidence="1" id="KW-0813">Transport</keyword>
<dbReference type="GO" id="GO:0009401">
    <property type="term" value="P:phosphoenolpyruvate-dependent sugar phosphotransferase system"/>
    <property type="evidence" value="ECO:0007669"/>
    <property type="project" value="UniProtKB-KW"/>
</dbReference>
<reference evidence="9 10" key="1">
    <citation type="submission" date="2017-05" db="EMBL/GenBank/DDBJ databases">
        <title>Vagococcus spp. assemblies.</title>
        <authorList>
            <person name="Gulvik C.A."/>
        </authorList>
    </citation>
    <scope>NUCLEOTIDE SEQUENCE [LARGE SCALE GENOMIC DNA]</scope>
    <source>
        <strain evidence="9 10">NCFB 2777</strain>
    </source>
</reference>
<evidence type="ECO:0000256" key="2">
    <source>
        <dbReference type="ARBA" id="ARBA00022553"/>
    </source>
</evidence>
<keyword evidence="5" id="KW-0598">Phosphotransferase system</keyword>
<proteinExistence type="predicted"/>
<evidence type="ECO:0000256" key="3">
    <source>
        <dbReference type="ARBA" id="ARBA00022597"/>
    </source>
</evidence>
<dbReference type="InterPro" id="IPR003501">
    <property type="entry name" value="PTS_EIIB_2/3"/>
</dbReference>
<evidence type="ECO:0000259" key="8">
    <source>
        <dbReference type="PROSITE" id="PS51100"/>
    </source>
</evidence>
<dbReference type="PROSITE" id="PS51100">
    <property type="entry name" value="PTS_EIIB_TYPE_3"/>
    <property type="match status" value="1"/>
</dbReference>
<organism evidence="9 10">
    <name type="scientific">Vagococcus salmoninarum</name>
    <dbReference type="NCBI Taxonomy" id="2739"/>
    <lineage>
        <taxon>Bacteria</taxon>
        <taxon>Bacillati</taxon>
        <taxon>Bacillota</taxon>
        <taxon>Bacilli</taxon>
        <taxon>Lactobacillales</taxon>
        <taxon>Enterococcaceae</taxon>
        <taxon>Vagococcus</taxon>
    </lineage>
</organism>
<evidence type="ECO:0000256" key="6">
    <source>
        <dbReference type="ARBA" id="ARBA00022777"/>
    </source>
</evidence>
<dbReference type="AlphaFoldDB" id="A0A429ZVX3"/>
<keyword evidence="3" id="KW-0762">Sugar transport</keyword>
<evidence type="ECO:0000256" key="5">
    <source>
        <dbReference type="ARBA" id="ARBA00022683"/>
    </source>
</evidence>
<sequence>MKGQNNMNLQSNKREDLEPEPKDIIMIFDSPVNFISDEGLMQTMFLANKMNNLLKKANQNIIVKSYSVNLLEKKAADAKLIYLTPICGYSQTDIELKFPQTPVIVISKKDYGILNAEKLIAESTSLLTT</sequence>
<name>A0A429ZVX3_9ENTE</name>
<evidence type="ECO:0000256" key="1">
    <source>
        <dbReference type="ARBA" id="ARBA00022448"/>
    </source>
</evidence>
<dbReference type="SUPFAM" id="SSF52794">
    <property type="entry name" value="PTS system IIB component-like"/>
    <property type="match status" value="1"/>
</dbReference>
<dbReference type="OrthoDB" id="2242627at2"/>
<dbReference type="GO" id="GO:0008982">
    <property type="term" value="F:protein-N(PI)-phosphohistidine-sugar phosphotransferase activity"/>
    <property type="evidence" value="ECO:0007669"/>
    <property type="project" value="InterPro"/>
</dbReference>
<protein>
    <recommendedName>
        <fullName evidence="8">PTS EIIB type-3 domain-containing protein</fullName>
    </recommendedName>
</protein>
<evidence type="ECO:0000313" key="10">
    <source>
        <dbReference type="Proteomes" id="UP000287239"/>
    </source>
</evidence>
<dbReference type="GO" id="GO:0016301">
    <property type="term" value="F:kinase activity"/>
    <property type="evidence" value="ECO:0007669"/>
    <property type="project" value="UniProtKB-KW"/>
</dbReference>
<keyword evidence="4" id="KW-0808">Transferase</keyword>
<comment type="caution">
    <text evidence="9">The sequence shown here is derived from an EMBL/GenBank/DDBJ whole genome shotgun (WGS) entry which is preliminary data.</text>
</comment>
<evidence type="ECO:0000256" key="7">
    <source>
        <dbReference type="PROSITE-ProRule" id="PRU00423"/>
    </source>
</evidence>
<dbReference type="Pfam" id="PF02302">
    <property type="entry name" value="PTS_IIB"/>
    <property type="match status" value="1"/>
</dbReference>
<feature type="domain" description="PTS EIIB type-3" evidence="8">
    <location>
        <begin position="30"/>
        <end position="129"/>
    </location>
</feature>
<keyword evidence="2" id="KW-0597">Phosphoprotein</keyword>
<comment type="caution">
    <text evidence="7">Lacks conserved residue(s) required for the propagation of feature annotation.</text>
</comment>
<dbReference type="EMBL" id="NGJU01000001">
    <property type="protein sequence ID" value="RST97878.1"/>
    <property type="molecule type" value="Genomic_DNA"/>
</dbReference>
<dbReference type="InterPro" id="IPR013012">
    <property type="entry name" value="PTS_EIIB_3"/>
</dbReference>
<gene>
    <name evidence="9" type="ORF">CBF35_00885</name>
</gene>